<keyword evidence="9" id="KW-0540">Nuclease</keyword>
<dbReference type="InterPro" id="IPR001611">
    <property type="entry name" value="Leu-rich_rpt"/>
</dbReference>
<keyword evidence="12" id="KW-0378">Hydrolase</keyword>
<comment type="cofactor">
    <cofactor evidence="2">
        <name>Mg(2+)</name>
        <dbReference type="ChEBI" id="CHEBI:18420"/>
    </cofactor>
</comment>
<evidence type="ECO:0000259" key="25">
    <source>
        <dbReference type="Pfam" id="PF03372"/>
    </source>
</evidence>
<evidence type="ECO:0000256" key="23">
    <source>
        <dbReference type="ARBA" id="ARBA00045495"/>
    </source>
</evidence>
<evidence type="ECO:0000256" key="21">
    <source>
        <dbReference type="ARBA" id="ARBA00031469"/>
    </source>
</evidence>
<dbReference type="GO" id="GO:0046872">
    <property type="term" value="F:metal ion binding"/>
    <property type="evidence" value="ECO:0007669"/>
    <property type="project" value="UniProtKB-KW"/>
</dbReference>
<keyword evidence="10" id="KW-0479">Metal-binding</keyword>
<protein>
    <recommendedName>
        <fullName evidence="19">CCR4-Not complex 3'-5'-exoribonuclease subunit Ccr4</fullName>
        <ecNumber evidence="6">3.1.13.4</ecNumber>
    </recommendedName>
    <alternativeName>
        <fullName evidence="20">Carbon catabolite repressor protein 4</fullName>
    </alternativeName>
    <alternativeName>
        <fullName evidence="21">Cytoplasmic deadenylase</fullName>
    </alternativeName>
    <alternativeName>
        <fullName evidence="22">Glucose-repressible alcohol dehydrogenase transcriptional effector</fullName>
    </alternativeName>
</protein>
<dbReference type="GO" id="GO:0004535">
    <property type="term" value="F:poly(A)-specific ribonuclease activity"/>
    <property type="evidence" value="ECO:0007669"/>
    <property type="project" value="UniProtKB-EC"/>
</dbReference>
<dbReference type="Pfam" id="PF03372">
    <property type="entry name" value="Exo_endo_phos"/>
    <property type="match status" value="1"/>
</dbReference>
<evidence type="ECO:0000256" key="14">
    <source>
        <dbReference type="ARBA" id="ARBA00022842"/>
    </source>
</evidence>
<gene>
    <name evidence="26" type="primary">CCR4</name>
    <name evidence="26" type="ORF">VC83_08254</name>
</gene>
<feature type="compositionally biased region" description="Low complexity" evidence="24">
    <location>
        <begin position="40"/>
        <end position="52"/>
    </location>
</feature>
<evidence type="ECO:0000256" key="10">
    <source>
        <dbReference type="ARBA" id="ARBA00022723"/>
    </source>
</evidence>
<evidence type="ECO:0000256" key="1">
    <source>
        <dbReference type="ARBA" id="ARBA00001663"/>
    </source>
</evidence>
<dbReference type="InterPro" id="IPR003591">
    <property type="entry name" value="Leu-rich_rpt_typical-subtyp"/>
</dbReference>
<dbReference type="InterPro" id="IPR050410">
    <property type="entry name" value="CCR4/nocturin_mRNA_transcr"/>
</dbReference>
<dbReference type="RefSeq" id="XP_024320647.1">
    <property type="nucleotide sequence ID" value="XM_024471809.1"/>
</dbReference>
<evidence type="ECO:0000256" key="12">
    <source>
        <dbReference type="ARBA" id="ARBA00022801"/>
    </source>
</evidence>
<dbReference type="CDD" id="cd09097">
    <property type="entry name" value="Deadenylase_CCR4"/>
    <property type="match status" value="1"/>
</dbReference>
<dbReference type="FunFam" id="3.60.10.10:FF:000037">
    <property type="entry name" value="Glucose-repressible alcohol dehydrogenase transcriptional effector"/>
    <property type="match status" value="1"/>
</dbReference>
<evidence type="ECO:0000256" key="3">
    <source>
        <dbReference type="ARBA" id="ARBA00004123"/>
    </source>
</evidence>
<dbReference type="GO" id="GO:0005737">
    <property type="term" value="C:cytoplasm"/>
    <property type="evidence" value="ECO:0007669"/>
    <property type="project" value="UniProtKB-SubCell"/>
</dbReference>
<evidence type="ECO:0000256" key="19">
    <source>
        <dbReference type="ARBA" id="ARBA00023475"/>
    </source>
</evidence>
<dbReference type="eggNOG" id="KOG0620">
    <property type="taxonomic scope" value="Eukaryota"/>
</dbReference>
<feature type="region of interest" description="Disordered" evidence="24">
    <location>
        <begin position="1"/>
        <end position="52"/>
    </location>
</feature>
<evidence type="ECO:0000256" key="13">
    <source>
        <dbReference type="ARBA" id="ARBA00022839"/>
    </source>
</evidence>
<evidence type="ECO:0000256" key="9">
    <source>
        <dbReference type="ARBA" id="ARBA00022722"/>
    </source>
</evidence>
<keyword evidence="13" id="KW-0269">Exonuclease</keyword>
<dbReference type="EC" id="3.1.13.4" evidence="6"/>
<evidence type="ECO:0000256" key="20">
    <source>
        <dbReference type="ARBA" id="ARBA00030493"/>
    </source>
</evidence>
<dbReference type="Gene3D" id="3.80.10.10">
    <property type="entry name" value="Ribonuclease Inhibitor"/>
    <property type="match status" value="1"/>
</dbReference>
<evidence type="ECO:0000256" key="6">
    <source>
        <dbReference type="ARBA" id="ARBA00012161"/>
    </source>
</evidence>
<evidence type="ECO:0000256" key="8">
    <source>
        <dbReference type="ARBA" id="ARBA00022614"/>
    </source>
</evidence>
<evidence type="ECO:0000256" key="17">
    <source>
        <dbReference type="ARBA" id="ARBA00023163"/>
    </source>
</evidence>
<evidence type="ECO:0000256" key="4">
    <source>
        <dbReference type="ARBA" id="ARBA00004496"/>
    </source>
</evidence>
<evidence type="ECO:0000256" key="15">
    <source>
        <dbReference type="ARBA" id="ARBA00022884"/>
    </source>
</evidence>
<keyword evidence="16" id="KW-0805">Transcription regulation</keyword>
<organism evidence="26">
    <name type="scientific">Pseudogymnoascus destructans</name>
    <dbReference type="NCBI Taxonomy" id="655981"/>
    <lineage>
        <taxon>Eukaryota</taxon>
        <taxon>Fungi</taxon>
        <taxon>Dikarya</taxon>
        <taxon>Ascomycota</taxon>
        <taxon>Pezizomycotina</taxon>
        <taxon>Leotiomycetes</taxon>
        <taxon>Thelebolales</taxon>
        <taxon>Thelebolaceae</taxon>
        <taxon>Pseudogymnoascus</taxon>
    </lineage>
</organism>
<keyword evidence="14" id="KW-0460">Magnesium</keyword>
<dbReference type="PROSITE" id="PS51450">
    <property type="entry name" value="LRR"/>
    <property type="match status" value="1"/>
</dbReference>
<keyword evidence="7" id="KW-0963">Cytoplasm</keyword>
<evidence type="ECO:0000313" key="26">
    <source>
        <dbReference type="EMBL" id="OAF55347.1"/>
    </source>
</evidence>
<evidence type="ECO:0000256" key="16">
    <source>
        <dbReference type="ARBA" id="ARBA00023015"/>
    </source>
</evidence>
<name>A0A176ZZS6_9PEZI</name>
<keyword evidence="11" id="KW-0677">Repeat</keyword>
<keyword evidence="15" id="KW-0694">RNA-binding</keyword>
<keyword evidence="18" id="KW-0539">Nucleus</keyword>
<feature type="compositionally biased region" description="Polar residues" evidence="24">
    <location>
        <begin position="105"/>
        <end position="127"/>
    </location>
</feature>
<dbReference type="Proteomes" id="UP000077154">
    <property type="component" value="Unassembled WGS sequence"/>
</dbReference>
<evidence type="ECO:0000256" key="24">
    <source>
        <dbReference type="SAM" id="MobiDB-lite"/>
    </source>
</evidence>
<dbReference type="GO" id="GO:0005634">
    <property type="term" value="C:nucleus"/>
    <property type="evidence" value="ECO:0007669"/>
    <property type="project" value="UniProtKB-SubCell"/>
</dbReference>
<dbReference type="GO" id="GO:0003723">
    <property type="term" value="F:RNA binding"/>
    <property type="evidence" value="ECO:0007669"/>
    <property type="project" value="UniProtKB-KW"/>
</dbReference>
<evidence type="ECO:0000256" key="7">
    <source>
        <dbReference type="ARBA" id="ARBA00022490"/>
    </source>
</evidence>
<feature type="region of interest" description="Disordered" evidence="24">
    <location>
        <begin position="179"/>
        <end position="215"/>
    </location>
</feature>
<comment type="catalytic activity">
    <reaction evidence="1">
        <text>Exonucleolytic cleavage of poly(A) to 5'-AMP.</text>
        <dbReference type="EC" id="3.1.13.4"/>
    </reaction>
</comment>
<dbReference type="GeneID" id="36291296"/>
<dbReference type="EMBL" id="KV441410">
    <property type="protein sequence ID" value="OAF55347.1"/>
    <property type="molecule type" value="Genomic_DNA"/>
</dbReference>
<comment type="function">
    <text evidence="23">Acts as a catalytic component of the CCR4-NOT core complex, which in the nucleus seems to be a general transcription factor, and in the cytoplasm the major mRNA deadenylase involved in mRNA turnover. Ccr4 has 3'-5' RNase activity with a strong preference for polyadenylated substrates and also low exonuclease activity towards single-stranded DNA.</text>
</comment>
<dbReference type="InterPro" id="IPR036691">
    <property type="entry name" value="Endo/exonu/phosph_ase_sf"/>
</dbReference>
<comment type="subcellular location">
    <subcellularLocation>
        <location evidence="4">Cytoplasm</location>
    </subcellularLocation>
    <subcellularLocation>
        <location evidence="3">Nucleus</location>
    </subcellularLocation>
</comment>
<sequence>MADGYRFPQASAGSYYPHTQHQLARHTRNPSPPNRATFISDDQSPPSPTQSSAERLYSMFNQGHQPGQHGRPTTANRLPIMYNFQHQTSHQQTHTQHHQDHTHTNGNVAHHTTYSSGVLSNSTPNFTPATQTGHVTPQRGAQTQITEHWAEQLKVYKETERAHNIMLDQHAPNYYARTKGHENRSIPAEPAANEDTEDRGRPSNQDGPIRRQDWHNMDISGQGLKVLTPPLFAYTFLNELYIGSNKITHIPASIGKLRQLRYLDASNNQLSDLPPELGMCVYLKHLLLFDNDLRTLPNELGSLYHLEMLGIEGNPLDIGLKREIMENGTKALVLHLRETAPVPMPPPPRVMLELQEALESEEHIKVFSYNTLCFKMATEQMYGYTPSEALSWDYRKEQILQEVQASDADFITLQEVDNDSFKEFFSMKLAYNGYKGVFWPKSRARTMSEKDAKVVDGCATFYKGNKWILLDKQLIDFANIAINRPDMKNQHDIFNRVMPRDNISVVTFFENRLTGARVVVVNVHIYWDLAFSDVKIIQTAILMEYVTKLADKYARWPACKDKKAYGMDNDDQGEPAPSMEYTNTQLPLLVCGDFNSTPESAVYELLAHGSLEPNHREMGDYQYGNFTRDGMQHPFSLRSAYANLDGTPEALAFTNYTPGYTGILDYIWYSTNALEVTSLLGPVDPEYLKRLPGFPNYHFPSDHLSLLAEFTLKKQGKDRKGDR</sequence>
<dbReference type="PANTHER" id="PTHR12121">
    <property type="entry name" value="CARBON CATABOLITE REPRESSOR PROTEIN 4"/>
    <property type="match status" value="1"/>
</dbReference>
<dbReference type="Pfam" id="PF13855">
    <property type="entry name" value="LRR_8"/>
    <property type="match status" value="1"/>
</dbReference>
<dbReference type="InterPro" id="IPR005135">
    <property type="entry name" value="Endo/exonuclease/phosphatase"/>
</dbReference>
<dbReference type="SUPFAM" id="SSF52058">
    <property type="entry name" value="L domain-like"/>
    <property type="match status" value="1"/>
</dbReference>
<dbReference type="OrthoDB" id="428734at2759"/>
<comment type="similarity">
    <text evidence="5">Belongs to the CCR4/nocturin family.</text>
</comment>
<dbReference type="AlphaFoldDB" id="A0A176ZZS6"/>
<keyword evidence="17" id="KW-0804">Transcription</keyword>
<evidence type="ECO:0000256" key="5">
    <source>
        <dbReference type="ARBA" id="ARBA00010774"/>
    </source>
</evidence>
<dbReference type="SUPFAM" id="SSF56219">
    <property type="entry name" value="DNase I-like"/>
    <property type="match status" value="1"/>
</dbReference>
<feature type="domain" description="Endonuclease/exonuclease/phosphatase" evidence="25">
    <location>
        <begin position="368"/>
        <end position="703"/>
    </location>
</feature>
<accession>A0A176ZZS6</accession>
<evidence type="ECO:0000256" key="11">
    <source>
        <dbReference type="ARBA" id="ARBA00022737"/>
    </source>
</evidence>
<evidence type="ECO:0000256" key="22">
    <source>
        <dbReference type="ARBA" id="ARBA00033317"/>
    </source>
</evidence>
<proteinExistence type="inferred from homology"/>
<dbReference type="VEuPathDB" id="FungiDB:GMDG_07266"/>
<dbReference type="PANTHER" id="PTHR12121:SF100">
    <property type="entry name" value="POLY(A)-SPECIFIC RIBONUCLEASE"/>
    <property type="match status" value="1"/>
</dbReference>
<dbReference type="InterPro" id="IPR032675">
    <property type="entry name" value="LRR_dom_sf"/>
</dbReference>
<evidence type="ECO:0000256" key="2">
    <source>
        <dbReference type="ARBA" id="ARBA00001946"/>
    </source>
</evidence>
<dbReference type="Gene3D" id="3.60.10.10">
    <property type="entry name" value="Endonuclease/exonuclease/phosphatase"/>
    <property type="match status" value="1"/>
</dbReference>
<dbReference type="SMART" id="SM00369">
    <property type="entry name" value="LRR_TYP"/>
    <property type="match status" value="2"/>
</dbReference>
<keyword evidence="8" id="KW-0433">Leucine-rich repeat</keyword>
<dbReference type="FunFam" id="3.80.10.10:FF:000447">
    <property type="entry name" value="Glucose-repressible alcohol dehydrogenase transcriptional effector"/>
    <property type="match status" value="1"/>
</dbReference>
<evidence type="ECO:0000256" key="18">
    <source>
        <dbReference type="ARBA" id="ARBA00023242"/>
    </source>
</evidence>
<feature type="region of interest" description="Disordered" evidence="24">
    <location>
        <begin position="87"/>
        <end position="127"/>
    </location>
</feature>
<reference evidence="26" key="1">
    <citation type="submission" date="2016-03" db="EMBL/GenBank/DDBJ databases">
        <title>Updated assembly of Pseudogymnoascus destructans, the fungus causing white-nose syndrome of bats.</title>
        <authorList>
            <person name="Palmer J.M."/>
            <person name="Drees K.P."/>
            <person name="Foster J.T."/>
            <person name="Lindner D.L."/>
        </authorList>
    </citation>
    <scope>NUCLEOTIDE SEQUENCE [LARGE SCALE GENOMIC DNA]</scope>
    <source>
        <strain evidence="26">20631-21</strain>
    </source>
</reference>